<reference evidence="1" key="1">
    <citation type="submission" date="2007-07" db="EMBL/GenBank/DDBJ databases">
        <title>PCAP assembly of the Caenorhabditis remanei genome.</title>
        <authorList>
            <consortium name="The Caenorhabditis remanei Sequencing Consortium"/>
            <person name="Wilson R.K."/>
        </authorList>
    </citation>
    <scope>NUCLEOTIDE SEQUENCE [LARGE SCALE GENOMIC DNA]</scope>
    <source>
        <strain evidence="1">PB4641</strain>
    </source>
</reference>
<dbReference type="HOGENOM" id="CLU_1887665_0_0_1"/>
<organism evidence="2">
    <name type="scientific">Caenorhabditis remanei</name>
    <name type="common">Caenorhabditis vulgaris</name>
    <dbReference type="NCBI Taxonomy" id="31234"/>
    <lineage>
        <taxon>Eukaryota</taxon>
        <taxon>Metazoa</taxon>
        <taxon>Ecdysozoa</taxon>
        <taxon>Nematoda</taxon>
        <taxon>Chromadorea</taxon>
        <taxon>Rhabditida</taxon>
        <taxon>Rhabditina</taxon>
        <taxon>Rhabditomorpha</taxon>
        <taxon>Rhabditoidea</taxon>
        <taxon>Rhabditidae</taxon>
        <taxon>Peloderinae</taxon>
        <taxon>Caenorhabditis</taxon>
    </lineage>
</organism>
<protein>
    <submittedName>
        <fullName evidence="1">Uncharacterized protein</fullName>
    </submittedName>
</protein>
<accession>E3M2I5</accession>
<keyword evidence="2" id="KW-1185">Reference proteome</keyword>
<dbReference type="AlphaFoldDB" id="E3M2I5"/>
<proteinExistence type="predicted"/>
<evidence type="ECO:0000313" key="1">
    <source>
        <dbReference type="EMBL" id="EFO89806.1"/>
    </source>
</evidence>
<evidence type="ECO:0000313" key="2">
    <source>
        <dbReference type="Proteomes" id="UP000008281"/>
    </source>
</evidence>
<dbReference type="Proteomes" id="UP000008281">
    <property type="component" value="Unassembled WGS sequence"/>
</dbReference>
<dbReference type="EMBL" id="DS268422">
    <property type="protein sequence ID" value="EFO89806.1"/>
    <property type="molecule type" value="Genomic_DNA"/>
</dbReference>
<gene>
    <name evidence="1" type="ORF">CRE_07264</name>
</gene>
<name>E3M2I5_CAERE</name>
<sequence length="135" mass="15767">MFPMDKEIYKTEWIRNYRKNNSDIIKEDKDHHLIKEAWGNSTFTETLFFYKAVHGKELIMLEESLKNGRPTLRAMNTPTTDQLLLKSSAIDKKYYLNLRDLEFITKIGSCQFGSVQMGILKNVVKSIDSTSRNIK</sequence>